<dbReference type="RefSeq" id="WP_092739161.1">
    <property type="nucleotide sequence ID" value="NZ_FNOV01000005.1"/>
</dbReference>
<gene>
    <name evidence="1" type="ORF">SAMN04488069_105123</name>
</gene>
<dbReference type="AlphaFoldDB" id="A0A1H3GSC0"/>
<proteinExistence type="predicted"/>
<organism evidence="1 2">
    <name type="scientific">Hymenobacter psychrophilus</name>
    <dbReference type="NCBI Taxonomy" id="651662"/>
    <lineage>
        <taxon>Bacteria</taxon>
        <taxon>Pseudomonadati</taxon>
        <taxon>Bacteroidota</taxon>
        <taxon>Cytophagia</taxon>
        <taxon>Cytophagales</taxon>
        <taxon>Hymenobacteraceae</taxon>
        <taxon>Hymenobacter</taxon>
    </lineage>
</organism>
<dbReference type="OrthoDB" id="885549at2"/>
<protein>
    <recommendedName>
        <fullName evidence="3">Lipocalin-like domain-containing protein</fullName>
    </recommendedName>
</protein>
<sequence length="139" mass="15480">MRNPTGAAVLGLLTLPLVASQCDEELPQPAITMAAFTQRTWYLSEHQTAGQTTKADAIKDRFALIFAPDSSYRRILLNTSSETVGTWQLTGSDNRRLHLIDPTGDQQDFYVEGVNSESLYLYYSNNTGQAGSFVFRIVR</sequence>
<dbReference type="STRING" id="651662.SAMN04488069_105123"/>
<evidence type="ECO:0008006" key="3">
    <source>
        <dbReference type="Google" id="ProtNLM"/>
    </source>
</evidence>
<keyword evidence="2" id="KW-1185">Reference proteome</keyword>
<dbReference type="EMBL" id="FNOV01000005">
    <property type="protein sequence ID" value="SDY05374.1"/>
    <property type="molecule type" value="Genomic_DNA"/>
</dbReference>
<evidence type="ECO:0000313" key="2">
    <source>
        <dbReference type="Proteomes" id="UP000199249"/>
    </source>
</evidence>
<evidence type="ECO:0000313" key="1">
    <source>
        <dbReference type="EMBL" id="SDY05374.1"/>
    </source>
</evidence>
<name>A0A1H3GSC0_9BACT</name>
<reference evidence="2" key="1">
    <citation type="submission" date="2016-10" db="EMBL/GenBank/DDBJ databases">
        <authorList>
            <person name="Varghese N."/>
            <person name="Submissions S."/>
        </authorList>
    </citation>
    <scope>NUCLEOTIDE SEQUENCE [LARGE SCALE GENOMIC DNA]</scope>
    <source>
        <strain evidence="2">CGMCC 1.8975</strain>
    </source>
</reference>
<accession>A0A1H3GSC0</accession>
<dbReference type="Proteomes" id="UP000199249">
    <property type="component" value="Unassembled WGS sequence"/>
</dbReference>